<accession>A0A1T4QW64</accession>
<gene>
    <name evidence="2" type="ORF">SAMN02745885_01837</name>
</gene>
<proteinExistence type="predicted"/>
<evidence type="ECO:0000313" key="2">
    <source>
        <dbReference type="EMBL" id="SKA08039.1"/>
    </source>
</evidence>
<organism evidence="2 3">
    <name type="scientific">Carboxydocella sporoproducens DSM 16521</name>
    <dbReference type="NCBI Taxonomy" id="1121270"/>
    <lineage>
        <taxon>Bacteria</taxon>
        <taxon>Bacillati</taxon>
        <taxon>Bacillota</taxon>
        <taxon>Clostridia</taxon>
        <taxon>Eubacteriales</taxon>
        <taxon>Clostridiales Family XVI. Incertae Sedis</taxon>
        <taxon>Carboxydocella</taxon>
    </lineage>
</organism>
<name>A0A1T4QW64_9FIRM</name>
<keyword evidence="3" id="KW-1185">Reference proteome</keyword>
<dbReference type="Pfam" id="PF01973">
    <property type="entry name" value="MptE-like"/>
    <property type="match status" value="1"/>
</dbReference>
<dbReference type="PANTHER" id="PTHR41786">
    <property type="entry name" value="MOTILITY ACCESSORY FACTOR MAF"/>
    <property type="match status" value="1"/>
</dbReference>
<protein>
    <submittedName>
        <fullName evidence="2">Uncharacterized conserved protein</fullName>
    </submittedName>
</protein>
<feature type="domain" description="6-hydroxymethylpterin diphosphokinase MptE-like" evidence="1">
    <location>
        <begin position="186"/>
        <end position="355"/>
    </location>
</feature>
<dbReference type="Proteomes" id="UP000189933">
    <property type="component" value="Unassembled WGS sequence"/>
</dbReference>
<dbReference type="PANTHER" id="PTHR41786:SF1">
    <property type="entry name" value="6-HYDROXYMETHYLPTERIN DIPHOSPHOKINASE MPTE-LIKE DOMAIN-CONTAINING PROTEIN"/>
    <property type="match status" value="1"/>
</dbReference>
<dbReference type="AlphaFoldDB" id="A0A1T4QW64"/>
<evidence type="ECO:0000259" key="1">
    <source>
        <dbReference type="Pfam" id="PF01973"/>
    </source>
</evidence>
<reference evidence="3" key="1">
    <citation type="submission" date="2017-02" db="EMBL/GenBank/DDBJ databases">
        <authorList>
            <person name="Varghese N."/>
            <person name="Submissions S."/>
        </authorList>
    </citation>
    <scope>NUCLEOTIDE SEQUENCE [LARGE SCALE GENOMIC DNA]</scope>
    <source>
        <strain evidence="3">DSM 16521</strain>
    </source>
</reference>
<dbReference type="RefSeq" id="WP_159071974.1">
    <property type="nucleotide sequence ID" value="NZ_FUXM01000022.1"/>
</dbReference>
<dbReference type="InterPro" id="IPR002826">
    <property type="entry name" value="MptE-like"/>
</dbReference>
<dbReference type="EMBL" id="FUXM01000022">
    <property type="protein sequence ID" value="SKA08039.1"/>
    <property type="molecule type" value="Genomic_DNA"/>
</dbReference>
<dbReference type="OrthoDB" id="5291305at2"/>
<sequence>MGEIIKLENSQFKEFQINILNSKKGQPYVIVNGLFLHSRYDPIKEAQRWAEVHYQKNHLHILFGFGAGYFAQELLRHLDENDFLLIIEPVAELFLEAAKFIDLHQFYAHERVLILVGFERMEIERHLRFIINLQYAGRVEVLCSPNYDKLLPEEKNQLEKLVLEVSKLELVNLNTIKYFAQTWQDNFLSNLYFSWKSIPFRRLAGKLDCPVVIAASGPSLNKQLELLKKIKDQALIIAAGSTINPLLSGGVKPHLVVTIDGSTANLKHFEGIEIDDIPLYYALIVHKEIPAKHRGIKVVFNSDNQQLAEWADQVYGEPLGYVRGGPSVANFCFDLARQISSGPICFIGQDLAYTGNKSHAEGNKYFKEVQLEPEKVDGKKYLRTKGFYGEEVITDYPFLNMKKQFEDQLLTMRKVYGDLRPVYNATEGGVYIEGMEHISFREFIERYCNRDVRAHLASLYLQDIEPEQVRDRIEKSYKEEMVKLKQVERLCHKALDLLKGVSRQTEHVNAKILTKLDKIDEELNKLLKSNLVHFAIMPEIFRINHLYLEPARETAVERTKRILDKSEALYRSINKAVIYVTEIIEKLREDNADE</sequence>
<evidence type="ECO:0000313" key="3">
    <source>
        <dbReference type="Proteomes" id="UP000189933"/>
    </source>
</evidence>